<keyword evidence="3" id="KW-1185">Reference proteome</keyword>
<dbReference type="AlphaFoldDB" id="A0A834IRW4"/>
<protein>
    <submittedName>
        <fullName evidence="2">Uncharacterized protein</fullName>
    </submittedName>
</protein>
<feature type="compositionally biased region" description="Basic and acidic residues" evidence="1">
    <location>
        <begin position="187"/>
        <end position="199"/>
    </location>
</feature>
<proteinExistence type="predicted"/>
<evidence type="ECO:0000256" key="1">
    <source>
        <dbReference type="SAM" id="MobiDB-lite"/>
    </source>
</evidence>
<comment type="caution">
    <text evidence="2">The sequence shown here is derived from an EMBL/GenBank/DDBJ whole genome shotgun (WGS) entry which is preliminary data.</text>
</comment>
<feature type="region of interest" description="Disordered" evidence="1">
    <location>
        <begin position="63"/>
        <end position="91"/>
    </location>
</feature>
<accession>A0A834IRW4</accession>
<gene>
    <name evidence="2" type="ORF">GWI33_010765</name>
</gene>
<evidence type="ECO:0000313" key="2">
    <source>
        <dbReference type="EMBL" id="KAF7285364.1"/>
    </source>
</evidence>
<dbReference type="Proteomes" id="UP000625711">
    <property type="component" value="Unassembled WGS sequence"/>
</dbReference>
<dbReference type="OrthoDB" id="6367565at2759"/>
<feature type="compositionally biased region" description="Basic and acidic residues" evidence="1">
    <location>
        <begin position="63"/>
        <end position="82"/>
    </location>
</feature>
<dbReference type="EMBL" id="JAACXV010000056">
    <property type="protein sequence ID" value="KAF7285364.1"/>
    <property type="molecule type" value="Genomic_DNA"/>
</dbReference>
<reference evidence="2" key="1">
    <citation type="submission" date="2020-08" db="EMBL/GenBank/DDBJ databases">
        <title>Genome sequencing and assembly of the red palm weevil Rhynchophorus ferrugineus.</title>
        <authorList>
            <person name="Dias G.B."/>
            <person name="Bergman C.M."/>
            <person name="Manee M."/>
        </authorList>
    </citation>
    <scope>NUCLEOTIDE SEQUENCE</scope>
    <source>
        <strain evidence="2">AA-2017</strain>
        <tissue evidence="2">Whole larva</tissue>
    </source>
</reference>
<feature type="compositionally biased region" description="Basic and acidic residues" evidence="1">
    <location>
        <begin position="159"/>
        <end position="170"/>
    </location>
</feature>
<evidence type="ECO:0000313" key="3">
    <source>
        <dbReference type="Proteomes" id="UP000625711"/>
    </source>
</evidence>
<organism evidence="2 3">
    <name type="scientific">Rhynchophorus ferrugineus</name>
    <name type="common">Red palm weevil</name>
    <name type="synonym">Curculio ferrugineus</name>
    <dbReference type="NCBI Taxonomy" id="354439"/>
    <lineage>
        <taxon>Eukaryota</taxon>
        <taxon>Metazoa</taxon>
        <taxon>Ecdysozoa</taxon>
        <taxon>Arthropoda</taxon>
        <taxon>Hexapoda</taxon>
        <taxon>Insecta</taxon>
        <taxon>Pterygota</taxon>
        <taxon>Neoptera</taxon>
        <taxon>Endopterygota</taxon>
        <taxon>Coleoptera</taxon>
        <taxon>Polyphaga</taxon>
        <taxon>Cucujiformia</taxon>
        <taxon>Curculionidae</taxon>
        <taxon>Dryophthorinae</taxon>
        <taxon>Rhynchophorus</taxon>
    </lineage>
</organism>
<feature type="region of interest" description="Disordered" evidence="1">
    <location>
        <begin position="133"/>
        <end position="230"/>
    </location>
</feature>
<name>A0A834IRW4_RHYFE</name>
<sequence length="230" mass="25725">MEMDSPEIISKMCSEIVEEKIEKLHEIATLSNIGDDANQKSNKDNNVEVLDETKIGECLTKMEETEDPKNKVEAKKPKEKGQVSDSTPCCTNQTKRKIIRNQSDIFSLKDAPTTLQTSIFSVNGSPSRRVFRKQEPAGHVFQRSEDKSESGAASRRNRITRENYNDEKRPSSSYRNPLTGTGLSSNDEYKSKGLKRKDGNPLLGLGYDSEASSASSQHRIPPGGYSHKLW</sequence>
<feature type="compositionally biased region" description="Polar residues" evidence="1">
    <location>
        <begin position="171"/>
        <end position="186"/>
    </location>
</feature>
<feature type="compositionally biased region" description="Basic and acidic residues" evidence="1">
    <location>
        <begin position="133"/>
        <end position="149"/>
    </location>
</feature>